<name>A0A396G4Z7_MEDGN</name>
<dbReference type="Proteomes" id="UP000283992">
    <property type="component" value="Unassembled WGS sequence"/>
</dbReference>
<dbReference type="GO" id="GO:0004519">
    <property type="term" value="F:endonuclease activity"/>
    <property type="evidence" value="ECO:0007669"/>
    <property type="project" value="UniProtKB-KW"/>
</dbReference>
<dbReference type="EMBL" id="QRWQ01000003">
    <property type="protein sequence ID" value="RGT40402.1"/>
    <property type="molecule type" value="Genomic_DNA"/>
</dbReference>
<dbReference type="Proteomes" id="UP000283834">
    <property type="component" value="Unassembled WGS sequence"/>
</dbReference>
<reference evidence="1" key="4">
    <citation type="submission" date="2021-10" db="EMBL/GenBank/DDBJ databases">
        <title>Collection of gut derived symbiotic bacterial strains cultured from healthy donors.</title>
        <authorList>
            <person name="Lin H."/>
            <person name="Littmann E."/>
            <person name="Claire K."/>
            <person name="Pamer E."/>
        </authorList>
    </citation>
    <scope>NUCLEOTIDE SEQUENCE</scope>
    <source>
        <strain evidence="2">MSK.23.18</strain>
        <strain evidence="1">MSK.23.4</strain>
    </source>
</reference>
<dbReference type="Proteomes" id="UP001297370">
    <property type="component" value="Unassembled WGS sequence"/>
</dbReference>
<evidence type="ECO:0000313" key="1">
    <source>
        <dbReference type="EMBL" id="MCB5495261.1"/>
    </source>
</evidence>
<evidence type="ECO:0000313" key="18">
    <source>
        <dbReference type="Proteomes" id="UP000285697"/>
    </source>
</evidence>
<reference evidence="3" key="6">
    <citation type="submission" date="2023-01" db="EMBL/GenBank/DDBJ databases">
        <title>Human gut microbiome strain richness.</title>
        <authorList>
            <person name="Chen-Liaw A."/>
        </authorList>
    </citation>
    <scope>NUCLEOTIDE SEQUENCE</scope>
    <source>
        <strain evidence="3">1001217st1_A9_1001217B_191108</strain>
    </source>
</reference>
<dbReference type="EMBL" id="QSIR01000040">
    <property type="protein sequence ID" value="RHD00861.1"/>
    <property type="molecule type" value="Genomic_DNA"/>
</dbReference>
<evidence type="ECO:0000313" key="9">
    <source>
        <dbReference type="EMBL" id="RHD00861.1"/>
    </source>
</evidence>
<dbReference type="EMBL" id="JAQMLR010000015">
    <property type="protein sequence ID" value="MDB8739720.1"/>
    <property type="molecule type" value="Genomic_DNA"/>
</dbReference>
<dbReference type="EMBL" id="QSSX01000056">
    <property type="protein sequence ID" value="RGM18128.1"/>
    <property type="molecule type" value="Genomic_DNA"/>
</dbReference>
<evidence type="ECO:0000313" key="15">
    <source>
        <dbReference type="Proteomes" id="UP000283981"/>
    </source>
</evidence>
<keyword evidence="6" id="KW-0378">Hydrolase</keyword>
<reference evidence="4" key="5">
    <citation type="submission" date="2022-12" db="EMBL/GenBank/DDBJ databases">
        <title>Genome of R. gnavus strain RSHDN_120.</title>
        <authorList>
            <person name="Abdugheni R."/>
        </authorList>
    </citation>
    <scope>NUCLEOTIDE SEQUENCE</scope>
    <source>
        <strain evidence="4">RSHDN_120</strain>
    </source>
</reference>
<dbReference type="EMBL" id="QRIA01000036">
    <property type="protein sequence ID" value="RHG14083.1"/>
    <property type="molecule type" value="Genomic_DNA"/>
</dbReference>
<dbReference type="Proteomes" id="UP001297422">
    <property type="component" value="Unassembled WGS sequence"/>
</dbReference>
<protein>
    <submittedName>
        <fullName evidence="6">HNH endonuclease</fullName>
    </submittedName>
</protein>
<evidence type="ECO:0000313" key="12">
    <source>
        <dbReference type="EMBL" id="RHJ15403.1"/>
    </source>
</evidence>
<dbReference type="RefSeq" id="WP_004221696.1">
    <property type="nucleotide sequence ID" value="NZ_AP031446.1"/>
</dbReference>
<dbReference type="Proteomes" id="UP000284472">
    <property type="component" value="Unassembled WGS sequence"/>
</dbReference>
<evidence type="ECO:0000313" key="16">
    <source>
        <dbReference type="Proteomes" id="UP000283992"/>
    </source>
</evidence>
<evidence type="ECO:0000313" key="3">
    <source>
        <dbReference type="EMBL" id="MDB8739720.1"/>
    </source>
</evidence>
<organism evidence="6 13">
    <name type="scientific">Mediterraneibacter gnavus</name>
    <name type="common">Ruminococcus gnavus</name>
    <dbReference type="NCBI Taxonomy" id="33038"/>
    <lineage>
        <taxon>Bacteria</taxon>
        <taxon>Bacillati</taxon>
        <taxon>Bacillota</taxon>
        <taxon>Clostridia</taxon>
        <taxon>Lachnospirales</taxon>
        <taxon>Lachnospiraceae</taxon>
        <taxon>Mediterraneibacter</taxon>
    </lineage>
</organism>
<dbReference type="Proteomes" id="UP001149331">
    <property type="component" value="Unassembled WGS sequence"/>
</dbReference>
<keyword evidence="6" id="KW-0255">Endonuclease</keyword>
<dbReference type="Proteomes" id="UP001296643">
    <property type="component" value="Unassembled WGS sequence"/>
</dbReference>
<keyword evidence="6" id="KW-0540">Nuclease</keyword>
<evidence type="ECO:0000313" key="19">
    <source>
        <dbReference type="Proteomes" id="UP000286137"/>
    </source>
</evidence>
<dbReference type="EMBL" id="QRIS01000013">
    <property type="protein sequence ID" value="RHG84203.1"/>
    <property type="molecule type" value="Genomic_DNA"/>
</dbReference>
<evidence type="ECO:0000313" key="11">
    <source>
        <dbReference type="EMBL" id="RHG84203.1"/>
    </source>
</evidence>
<evidence type="ECO:0000313" key="7">
    <source>
        <dbReference type="EMBL" id="RGQ63516.1"/>
    </source>
</evidence>
<gene>
    <name evidence="12" type="ORF">DW142_01625</name>
    <name evidence="11" type="ORF">DW243_08855</name>
    <name evidence="10" type="ORF">DW270_15755</name>
    <name evidence="9" type="ORF">DW812_16715</name>
    <name evidence="8" type="ORF">DWX36_04070</name>
    <name evidence="7" type="ORF">DWY88_13690</name>
    <name evidence="6" type="ORF">DXC31_15305</name>
    <name evidence="5" type="ORF">G4958_09095</name>
    <name evidence="2" type="ORF">LIQ08_11905</name>
    <name evidence="1" type="ORF">LIQ10_16225</name>
    <name evidence="4" type="ORF">O4N78_03840</name>
    <name evidence="3" type="ORF">PNU63_13230</name>
</gene>
<accession>A0A396G4Z7</accession>
<reference evidence="5" key="3">
    <citation type="submission" date="2020-02" db="EMBL/GenBank/DDBJ databases">
        <authorList>
            <person name="Littmann E."/>
            <person name="Sorbara M."/>
        </authorList>
    </citation>
    <scope>NUCLEOTIDE SEQUENCE</scope>
    <source>
        <strain evidence="5">MSK.22.53</strain>
    </source>
</reference>
<comment type="caution">
    <text evidence="6">The sequence shown here is derived from an EMBL/GenBank/DDBJ whole genome shotgun (WGS) entry which is preliminary data.</text>
</comment>
<dbReference type="EMBL" id="JAJBOM010000017">
    <property type="protein sequence ID" value="MCB5619850.1"/>
    <property type="molecule type" value="Genomic_DNA"/>
</dbReference>
<dbReference type="Proteomes" id="UP000283981">
    <property type="component" value="Unassembled WGS sequence"/>
</dbReference>
<evidence type="ECO:0000313" key="6">
    <source>
        <dbReference type="EMBL" id="RGM18128.1"/>
    </source>
</evidence>
<reference evidence="5" key="2">
    <citation type="journal article" date="2020" name="Cell Host Microbe">
        <title>Functional and Genomic Variation between Human-Derived Isolates of Lachnospiraceae Reveals Inter- and Intra-Species Diversity.</title>
        <authorList>
            <person name="Sorbara M.T."/>
            <person name="Littmann E.R."/>
            <person name="Fontana E."/>
            <person name="Moody T.U."/>
            <person name="Kohout C.E."/>
            <person name="Gjonbalaj M."/>
            <person name="Eaton V."/>
            <person name="Seok R."/>
            <person name="Leiner I.M."/>
            <person name="Pamer E.G."/>
        </authorList>
    </citation>
    <scope>NUCLEOTIDE SEQUENCE</scope>
    <source>
        <strain evidence="5">MSK.22.53</strain>
    </source>
</reference>
<evidence type="ECO:0000313" key="17">
    <source>
        <dbReference type="Proteomes" id="UP000284472"/>
    </source>
</evidence>
<dbReference type="AlphaFoldDB" id="A0A396G4Z7"/>
<dbReference type="Proteomes" id="UP001211731">
    <property type="component" value="Unassembled WGS sequence"/>
</dbReference>
<dbReference type="EMBL" id="QRTJ01000033">
    <property type="protein sequence ID" value="RGQ63516.1"/>
    <property type="molecule type" value="Genomic_DNA"/>
</dbReference>
<evidence type="ECO:0000313" key="13">
    <source>
        <dbReference type="Proteomes" id="UP000260808"/>
    </source>
</evidence>
<dbReference type="Proteomes" id="UP000260808">
    <property type="component" value="Unassembled WGS sequence"/>
</dbReference>
<dbReference type="GeneID" id="57433234"/>
<dbReference type="EMBL" id="QRLN01000002">
    <property type="protein sequence ID" value="RHJ15403.1"/>
    <property type="molecule type" value="Genomic_DNA"/>
</dbReference>
<dbReference type="Proteomes" id="UP000285697">
    <property type="component" value="Unassembled WGS sequence"/>
</dbReference>
<evidence type="ECO:0000313" key="4">
    <source>
        <dbReference type="EMBL" id="MDE1202714.1"/>
    </source>
</evidence>
<evidence type="ECO:0000313" key="2">
    <source>
        <dbReference type="EMBL" id="MCB5619850.1"/>
    </source>
</evidence>
<dbReference type="EMBL" id="JAJBNC010000035">
    <property type="protein sequence ID" value="MCB5495261.1"/>
    <property type="molecule type" value="Genomic_DNA"/>
</dbReference>
<evidence type="ECO:0000313" key="8">
    <source>
        <dbReference type="EMBL" id="RGT40402.1"/>
    </source>
</evidence>
<proteinExistence type="predicted"/>
<sequence length="210" mass="24552">MTPEERKSSENGIWLCQSCSKLIDTDTTRYSKAVLLEWKKAAELSALSEIEKISPIQSMEEDKAIIKFFVQCFDRPAFQDDIYQEGRMEDFDKAIEDTLIALNTGVMRTRDGEKLKQAEGKSAIQNPIWRKKLDTIADMLNDIRRRLKVAEAEHTYTKYGSGQDVFYCFSDRELGEWFNLTREEILKILSSICREAGLRELHFPCRRYKW</sequence>
<evidence type="ECO:0000313" key="10">
    <source>
        <dbReference type="EMBL" id="RHG14083.1"/>
    </source>
</evidence>
<dbReference type="EMBL" id="JAPZEG010000004">
    <property type="protein sequence ID" value="MDE1202714.1"/>
    <property type="molecule type" value="Genomic_DNA"/>
</dbReference>
<evidence type="ECO:0000313" key="14">
    <source>
        <dbReference type="Proteomes" id="UP000283834"/>
    </source>
</evidence>
<dbReference type="EMBL" id="JAAIRM010000013">
    <property type="protein sequence ID" value="NSI19500.1"/>
    <property type="molecule type" value="Genomic_DNA"/>
</dbReference>
<evidence type="ECO:0000313" key="5">
    <source>
        <dbReference type="EMBL" id="NSI19500.1"/>
    </source>
</evidence>
<dbReference type="Proteomes" id="UP000286137">
    <property type="component" value="Unassembled WGS sequence"/>
</dbReference>
<reference evidence="13 14" key="1">
    <citation type="submission" date="2018-08" db="EMBL/GenBank/DDBJ databases">
        <title>A genome reference for cultivated species of the human gut microbiota.</title>
        <authorList>
            <person name="Zou Y."/>
            <person name="Xue W."/>
            <person name="Luo G."/>
        </authorList>
    </citation>
    <scope>NUCLEOTIDE SEQUENCE [LARGE SCALE GENOMIC DNA]</scope>
    <source>
        <strain evidence="8 14">AF19-16AC</strain>
        <strain evidence="7 19">AF27-4BH</strain>
        <strain evidence="12 16">AM12-54</strain>
        <strain evidence="11 15">AM21-18</strain>
        <strain evidence="10 18">AM22-7AC</strain>
        <strain evidence="9 17">AM32-6</strain>
        <strain evidence="6 13">TF01-20-2</strain>
    </source>
</reference>